<dbReference type="Proteomes" id="UP000001072">
    <property type="component" value="Unassembled WGS sequence"/>
</dbReference>
<dbReference type="RefSeq" id="XP_007413810.1">
    <property type="nucleotide sequence ID" value="XM_007413748.1"/>
</dbReference>
<dbReference type="GeneID" id="18923838"/>
<dbReference type="AlphaFoldDB" id="F4RXB5"/>
<evidence type="ECO:0000313" key="3">
    <source>
        <dbReference type="EMBL" id="EGG03017.1"/>
    </source>
</evidence>
<dbReference type="VEuPathDB" id="FungiDB:MELLADRAFT_109694"/>
<dbReference type="EMBL" id="GL883127">
    <property type="protein sequence ID" value="EGG03017.1"/>
    <property type="molecule type" value="Genomic_DNA"/>
</dbReference>
<evidence type="ECO:0000256" key="2">
    <source>
        <dbReference type="SAM" id="SignalP"/>
    </source>
</evidence>
<feature type="compositionally biased region" description="Pro residues" evidence="1">
    <location>
        <begin position="114"/>
        <end position="123"/>
    </location>
</feature>
<feature type="compositionally biased region" description="Basic residues" evidence="1">
    <location>
        <begin position="141"/>
        <end position="154"/>
    </location>
</feature>
<dbReference type="InParanoid" id="F4RXB5"/>
<sequence length="176" mass="19206">MSINRVLSSVFLAVVLLTLAINSGARAFPLDHDDTPRAVKRDLGSVLHKPSNNPETAQIARPIVSGLSTSTIHKLKPVKNLTVASTEAKPGHAAQSKNSTTSKTPELPNVKPGTKPPKNPTPPKTSTNSTHEPQKPTVCRKNPKARLPRTIKPKAKVHIDSTPLTEKWETYNYYKQ</sequence>
<dbReference type="OrthoDB" id="10625617at2759"/>
<dbReference type="KEGG" id="mlr:MELLADRAFT_109694"/>
<protein>
    <submittedName>
        <fullName evidence="3">Secreted protein</fullName>
    </submittedName>
</protein>
<feature type="chain" id="PRO_5003321116" evidence="2">
    <location>
        <begin position="28"/>
        <end position="176"/>
    </location>
</feature>
<name>F4RXB5_MELLP</name>
<feature type="region of interest" description="Disordered" evidence="1">
    <location>
        <begin position="82"/>
        <end position="154"/>
    </location>
</feature>
<evidence type="ECO:0000313" key="4">
    <source>
        <dbReference type="Proteomes" id="UP000001072"/>
    </source>
</evidence>
<keyword evidence="4" id="KW-1185">Reference proteome</keyword>
<reference evidence="4" key="1">
    <citation type="journal article" date="2011" name="Proc. Natl. Acad. Sci. U.S.A.">
        <title>Obligate biotrophy features unraveled by the genomic analysis of rust fungi.</title>
        <authorList>
            <person name="Duplessis S."/>
            <person name="Cuomo C.A."/>
            <person name="Lin Y.-C."/>
            <person name="Aerts A."/>
            <person name="Tisserant E."/>
            <person name="Veneault-Fourrey C."/>
            <person name="Joly D.L."/>
            <person name="Hacquard S."/>
            <person name="Amselem J."/>
            <person name="Cantarel B.L."/>
            <person name="Chiu R."/>
            <person name="Coutinho P.M."/>
            <person name="Feau N."/>
            <person name="Field M."/>
            <person name="Frey P."/>
            <person name="Gelhaye E."/>
            <person name="Goldberg J."/>
            <person name="Grabherr M.G."/>
            <person name="Kodira C.D."/>
            <person name="Kohler A."/>
            <person name="Kuees U."/>
            <person name="Lindquist E.A."/>
            <person name="Lucas S.M."/>
            <person name="Mago R."/>
            <person name="Mauceli E."/>
            <person name="Morin E."/>
            <person name="Murat C."/>
            <person name="Pangilinan J.L."/>
            <person name="Park R."/>
            <person name="Pearson M."/>
            <person name="Quesneville H."/>
            <person name="Rouhier N."/>
            <person name="Sakthikumar S."/>
            <person name="Salamov A.A."/>
            <person name="Schmutz J."/>
            <person name="Selles B."/>
            <person name="Shapiro H."/>
            <person name="Tanguay P."/>
            <person name="Tuskan G.A."/>
            <person name="Henrissat B."/>
            <person name="Van de Peer Y."/>
            <person name="Rouze P."/>
            <person name="Ellis J.G."/>
            <person name="Dodds P.N."/>
            <person name="Schein J.E."/>
            <person name="Zhong S."/>
            <person name="Hamelin R.C."/>
            <person name="Grigoriev I.V."/>
            <person name="Szabo L.J."/>
            <person name="Martin F."/>
        </authorList>
    </citation>
    <scope>NUCLEOTIDE SEQUENCE [LARGE SCALE GENOMIC DNA]</scope>
    <source>
        <strain evidence="4">98AG31 / pathotype 3-4-7</strain>
    </source>
</reference>
<dbReference type="HOGENOM" id="CLU_1525497_0_0_1"/>
<accession>F4RXB5</accession>
<evidence type="ECO:0000256" key="1">
    <source>
        <dbReference type="SAM" id="MobiDB-lite"/>
    </source>
</evidence>
<organism evidence="4">
    <name type="scientific">Melampsora larici-populina (strain 98AG31 / pathotype 3-4-7)</name>
    <name type="common">Poplar leaf rust fungus</name>
    <dbReference type="NCBI Taxonomy" id="747676"/>
    <lineage>
        <taxon>Eukaryota</taxon>
        <taxon>Fungi</taxon>
        <taxon>Dikarya</taxon>
        <taxon>Basidiomycota</taxon>
        <taxon>Pucciniomycotina</taxon>
        <taxon>Pucciniomycetes</taxon>
        <taxon>Pucciniales</taxon>
        <taxon>Melampsoraceae</taxon>
        <taxon>Melampsora</taxon>
    </lineage>
</organism>
<feature type="compositionally biased region" description="Polar residues" evidence="1">
    <location>
        <begin position="95"/>
        <end position="104"/>
    </location>
</feature>
<proteinExistence type="predicted"/>
<keyword evidence="2" id="KW-0732">Signal</keyword>
<feature type="signal peptide" evidence="2">
    <location>
        <begin position="1"/>
        <end position="27"/>
    </location>
</feature>
<gene>
    <name evidence="3" type="ORF">MELLADRAFT_109694</name>
</gene>